<comment type="caution">
    <text evidence="2">The sequence shown here is derived from an EMBL/GenBank/DDBJ whole genome shotgun (WGS) entry which is preliminary data.</text>
</comment>
<dbReference type="InterPro" id="IPR034660">
    <property type="entry name" value="DinB/YfiT-like"/>
</dbReference>
<organism evidence="2 3">
    <name type="scientific">Deinococcus aerius</name>
    <dbReference type="NCBI Taxonomy" id="200253"/>
    <lineage>
        <taxon>Bacteria</taxon>
        <taxon>Thermotogati</taxon>
        <taxon>Deinococcota</taxon>
        <taxon>Deinococci</taxon>
        <taxon>Deinococcales</taxon>
        <taxon>Deinococcaceae</taxon>
        <taxon>Deinococcus</taxon>
    </lineage>
</organism>
<dbReference type="Pfam" id="PF12867">
    <property type="entry name" value="DinB_2"/>
    <property type="match status" value="1"/>
</dbReference>
<evidence type="ECO:0000313" key="3">
    <source>
        <dbReference type="Proteomes" id="UP000236569"/>
    </source>
</evidence>
<protein>
    <recommendedName>
        <fullName evidence="1">DinB-like domain-containing protein</fullName>
    </recommendedName>
</protein>
<dbReference type="SUPFAM" id="SSF109854">
    <property type="entry name" value="DinB/YfiT-like putative metalloenzymes"/>
    <property type="match status" value="1"/>
</dbReference>
<proteinExistence type="predicted"/>
<evidence type="ECO:0000313" key="2">
    <source>
        <dbReference type="EMBL" id="GBF07577.1"/>
    </source>
</evidence>
<name>A0A2I9DWX7_9DEIO</name>
<sequence>MTGQPYSQDEIRDALGAMRVRAPAFFAALSPGEFTRGTAERWSPAHHLHHLILSNKPVAYALTLPQDRLPLRPGDLPSREYMQVRDLYREALATGVRASGRYLPDPHGTQDALVAEYSGTLELLEHNLLMYWTDAELDAHTLVHPVLGPLSVREMLFFTLYHNEHHLKGVQASLNRTENP</sequence>
<reference evidence="3" key="1">
    <citation type="submission" date="2018-01" db="EMBL/GenBank/DDBJ databases">
        <title>Draft Genome Sequence of the Radioresistant Bacterium Deinococcus aerius TR0125, Isolated from the Higher Atmosphere above Japan.</title>
        <authorList>
            <person name="Satoh K."/>
            <person name="Arai H."/>
            <person name="Sanzen T."/>
            <person name="Kawaguchi Y."/>
            <person name="Hayashi H."/>
            <person name="Yokobori S."/>
            <person name="Yamagishi A."/>
            <person name="Oono Y."/>
            <person name="Narumi I."/>
        </authorList>
    </citation>
    <scope>NUCLEOTIDE SEQUENCE [LARGE SCALE GENOMIC DNA]</scope>
    <source>
        <strain evidence="3">TR0125</strain>
    </source>
</reference>
<keyword evidence="3" id="KW-1185">Reference proteome</keyword>
<dbReference type="OrthoDB" id="65762at2"/>
<feature type="domain" description="DinB-like" evidence="1">
    <location>
        <begin position="16"/>
        <end position="167"/>
    </location>
</feature>
<accession>A0A2I9DWX7</accession>
<gene>
    <name evidence="2" type="ORF">DAERI_150095</name>
</gene>
<dbReference type="AlphaFoldDB" id="A0A2I9DWX7"/>
<evidence type="ECO:0000259" key="1">
    <source>
        <dbReference type="Pfam" id="PF12867"/>
    </source>
</evidence>
<dbReference type="Proteomes" id="UP000236569">
    <property type="component" value="Unassembled WGS sequence"/>
</dbReference>
<dbReference type="EMBL" id="BFAG01000015">
    <property type="protein sequence ID" value="GBF07577.1"/>
    <property type="molecule type" value="Genomic_DNA"/>
</dbReference>
<dbReference type="InterPro" id="IPR024775">
    <property type="entry name" value="DinB-like"/>
</dbReference>
<dbReference type="Gene3D" id="1.20.120.450">
    <property type="entry name" value="dinb family like domain"/>
    <property type="match status" value="1"/>
</dbReference>